<dbReference type="InterPro" id="IPR036188">
    <property type="entry name" value="FAD/NAD-bd_sf"/>
</dbReference>
<evidence type="ECO:0000259" key="1">
    <source>
        <dbReference type="Pfam" id="PF01593"/>
    </source>
</evidence>
<dbReference type="PANTHER" id="PTHR10742:SF410">
    <property type="entry name" value="LYSINE-SPECIFIC HISTONE DEMETHYLASE 2"/>
    <property type="match status" value="1"/>
</dbReference>
<gene>
    <name evidence="2" type="ORF">JL09_g6352</name>
</gene>
<dbReference type="Proteomes" id="UP000029867">
    <property type="component" value="Unassembled WGS sequence"/>
</dbReference>
<dbReference type="SUPFAM" id="SSF51905">
    <property type="entry name" value="FAD/NAD(P)-binding domain"/>
    <property type="match status" value="1"/>
</dbReference>
<reference evidence="3" key="1">
    <citation type="journal article" date="2014" name="Microb. Cell Fact.">
        <title>Exploiting Issatchenkia orientalis SD108 for succinic acid production.</title>
        <authorList>
            <person name="Xiao H."/>
            <person name="Shao Z."/>
            <person name="Jiang Y."/>
            <person name="Dole S."/>
            <person name="Zhao H."/>
        </authorList>
    </citation>
    <scope>NUCLEOTIDE SEQUENCE [LARGE SCALE GENOMIC DNA]</scope>
    <source>
        <strain evidence="3">SD108</strain>
    </source>
</reference>
<sequence length="112" mass="12419">MEPILSRLANVDLDSDETQDNRVQVTPPVNTIVSQWTVDPFSRGSYAACKPGDDPTDLVIHLERGLDKVRFAGEHTILDGAGAVHGAWMSGRREAEHILIREGKLEGELNEW</sequence>
<feature type="domain" description="Amine oxidase" evidence="1">
    <location>
        <begin position="25"/>
        <end position="99"/>
    </location>
</feature>
<dbReference type="VEuPathDB" id="FungiDB:C5L36_0E03350"/>
<dbReference type="HOGENOM" id="CLU_2146224_0_0_1"/>
<proteinExistence type="predicted"/>
<dbReference type="GO" id="GO:0016491">
    <property type="term" value="F:oxidoreductase activity"/>
    <property type="evidence" value="ECO:0007669"/>
    <property type="project" value="InterPro"/>
</dbReference>
<evidence type="ECO:0000313" key="2">
    <source>
        <dbReference type="EMBL" id="KGK34501.1"/>
    </source>
</evidence>
<dbReference type="Pfam" id="PF01593">
    <property type="entry name" value="Amino_oxidase"/>
    <property type="match status" value="1"/>
</dbReference>
<dbReference type="eggNOG" id="KOG0029">
    <property type="taxonomic scope" value="Eukaryota"/>
</dbReference>
<dbReference type="AlphaFoldDB" id="A0A099NRI6"/>
<name>A0A099NRI6_PICKU</name>
<dbReference type="InterPro" id="IPR050281">
    <property type="entry name" value="Flavin_monoamine_oxidase"/>
</dbReference>
<organism evidence="2 3">
    <name type="scientific">Pichia kudriavzevii</name>
    <name type="common">Yeast</name>
    <name type="synonym">Issatchenkia orientalis</name>
    <dbReference type="NCBI Taxonomy" id="4909"/>
    <lineage>
        <taxon>Eukaryota</taxon>
        <taxon>Fungi</taxon>
        <taxon>Dikarya</taxon>
        <taxon>Ascomycota</taxon>
        <taxon>Saccharomycotina</taxon>
        <taxon>Pichiomycetes</taxon>
        <taxon>Pichiales</taxon>
        <taxon>Pichiaceae</taxon>
        <taxon>Pichia</taxon>
    </lineage>
</organism>
<comment type="caution">
    <text evidence="2">The sequence shown here is derived from an EMBL/GenBank/DDBJ whole genome shotgun (WGS) entry which is preliminary data.</text>
</comment>
<accession>A0A099NRI6</accession>
<dbReference type="InterPro" id="IPR002937">
    <property type="entry name" value="Amino_oxidase"/>
</dbReference>
<dbReference type="Gene3D" id="3.50.50.60">
    <property type="entry name" value="FAD/NAD(P)-binding domain"/>
    <property type="match status" value="1"/>
</dbReference>
<evidence type="ECO:0000313" key="3">
    <source>
        <dbReference type="Proteomes" id="UP000029867"/>
    </source>
</evidence>
<dbReference type="PANTHER" id="PTHR10742">
    <property type="entry name" value="FLAVIN MONOAMINE OXIDASE"/>
    <property type="match status" value="1"/>
</dbReference>
<protein>
    <recommendedName>
        <fullName evidence="1">Amine oxidase domain-containing protein</fullName>
    </recommendedName>
</protein>
<dbReference type="EMBL" id="JQFK01001577">
    <property type="protein sequence ID" value="KGK34501.1"/>
    <property type="molecule type" value="Genomic_DNA"/>
</dbReference>